<dbReference type="AlphaFoldDB" id="A0A4R1HWW2"/>
<dbReference type="Pfam" id="PF04945">
    <property type="entry name" value="YHS"/>
    <property type="match status" value="1"/>
</dbReference>
<protein>
    <submittedName>
        <fullName evidence="5">Xanthine dehydrogenase accessory factor</fullName>
    </submittedName>
</protein>
<evidence type="ECO:0000313" key="6">
    <source>
        <dbReference type="Proteomes" id="UP000295560"/>
    </source>
</evidence>
<dbReference type="InterPro" id="IPR009078">
    <property type="entry name" value="Ferritin-like_SF"/>
</dbReference>
<reference evidence="5 6" key="1">
    <citation type="submission" date="2019-03" db="EMBL/GenBank/DDBJ databases">
        <title>Sequencing the genomes of 1000 actinobacteria strains.</title>
        <authorList>
            <person name="Klenk H.-P."/>
        </authorList>
    </citation>
    <scope>NUCLEOTIDE SEQUENCE [LARGE SCALE GENOMIC DNA]</scope>
    <source>
        <strain evidence="5 6">DSM 44969</strain>
    </source>
</reference>
<dbReference type="RefSeq" id="WP_243653473.1">
    <property type="nucleotide sequence ID" value="NZ_SMFZ01000001.1"/>
</dbReference>
<accession>A0A4R1HWW2</accession>
<gene>
    <name evidence="5" type="ORF">EV378_3094</name>
</gene>
<dbReference type="Gene3D" id="1.10.620.20">
    <property type="entry name" value="Ribonucleotide Reductase, subunit A"/>
    <property type="match status" value="1"/>
</dbReference>
<evidence type="ECO:0000259" key="3">
    <source>
        <dbReference type="Pfam" id="PF04945"/>
    </source>
</evidence>
<sequence>MITTGRGELLARVTDLRADRTPFVLATVVRAERPTSAKPGDCALVLSDGTIDGFVGGSCAESTVRLESLRLLAAGGSELLRITPDAGAGEQPVEGLRTVGNPCLSGGTLEIFLESMVPPTMVTVFGEAPIARALVRVGRSLDYDVRSSTDPGDVISPEAAAVVVASHGRDEAGVLRAALDADVPYVALVASPRRAAGVRQELRDLGVTDGQLARLSSPAGMDIGARTAPEIALSVFAELLERLTTLEGRSTVQAADAAGPATAPDTDRGAPVVDGSASGAADGVATDPVCGMSVATVPSSLSVEHDGRTVWFCATGCRKAFLDDPARFVEAGPSDGHCHA</sequence>
<proteinExistence type="predicted"/>
<dbReference type="Pfam" id="PF13478">
    <property type="entry name" value="XdhC_C"/>
    <property type="match status" value="1"/>
</dbReference>
<evidence type="ECO:0000313" key="5">
    <source>
        <dbReference type="EMBL" id="TCK27227.1"/>
    </source>
</evidence>
<comment type="caution">
    <text evidence="5">The sequence shown here is derived from an EMBL/GenBank/DDBJ whole genome shotgun (WGS) entry which is preliminary data.</text>
</comment>
<feature type="region of interest" description="Disordered" evidence="1">
    <location>
        <begin position="254"/>
        <end position="278"/>
    </location>
</feature>
<dbReference type="InterPro" id="IPR007029">
    <property type="entry name" value="YHS_dom"/>
</dbReference>
<dbReference type="PANTHER" id="PTHR30388">
    <property type="entry name" value="ALDEHYDE OXIDOREDUCTASE MOLYBDENUM COFACTOR ASSEMBLY PROTEIN"/>
    <property type="match status" value="1"/>
</dbReference>
<dbReference type="Pfam" id="PF02625">
    <property type="entry name" value="XdhC_CoxI"/>
    <property type="match status" value="1"/>
</dbReference>
<feature type="compositionally biased region" description="Low complexity" evidence="1">
    <location>
        <begin position="254"/>
        <end position="264"/>
    </location>
</feature>
<feature type="domain" description="YHS" evidence="3">
    <location>
        <begin position="286"/>
        <end position="330"/>
    </location>
</feature>
<dbReference type="EMBL" id="SMFZ01000001">
    <property type="protein sequence ID" value="TCK27227.1"/>
    <property type="molecule type" value="Genomic_DNA"/>
</dbReference>
<dbReference type="InterPro" id="IPR027051">
    <property type="entry name" value="XdhC_Rossmann_dom"/>
</dbReference>
<dbReference type="InterPro" id="IPR012348">
    <property type="entry name" value="RNR-like"/>
</dbReference>
<organism evidence="5 6">
    <name type="scientific">Pseudonocardia endophytica</name>
    <dbReference type="NCBI Taxonomy" id="401976"/>
    <lineage>
        <taxon>Bacteria</taxon>
        <taxon>Bacillati</taxon>
        <taxon>Actinomycetota</taxon>
        <taxon>Actinomycetes</taxon>
        <taxon>Pseudonocardiales</taxon>
        <taxon>Pseudonocardiaceae</taxon>
        <taxon>Pseudonocardia</taxon>
    </lineage>
</organism>
<dbReference type="GO" id="GO:0016491">
    <property type="term" value="F:oxidoreductase activity"/>
    <property type="evidence" value="ECO:0007669"/>
    <property type="project" value="InterPro"/>
</dbReference>
<dbReference type="SUPFAM" id="SSF47240">
    <property type="entry name" value="Ferritin-like"/>
    <property type="match status" value="1"/>
</dbReference>
<name>A0A4R1HWW2_PSEEN</name>
<keyword evidence="6" id="KW-1185">Reference proteome</keyword>
<evidence type="ECO:0000259" key="4">
    <source>
        <dbReference type="Pfam" id="PF13478"/>
    </source>
</evidence>
<dbReference type="PANTHER" id="PTHR30388:SF4">
    <property type="entry name" value="MOLYBDENUM COFACTOR INSERTION CHAPERONE PAOD"/>
    <property type="match status" value="1"/>
</dbReference>
<feature type="domain" description="XdhC- CoxI" evidence="2">
    <location>
        <begin position="17"/>
        <end position="82"/>
    </location>
</feature>
<evidence type="ECO:0000259" key="2">
    <source>
        <dbReference type="Pfam" id="PF02625"/>
    </source>
</evidence>
<feature type="domain" description="XdhC Rossmann" evidence="4">
    <location>
        <begin position="123"/>
        <end position="239"/>
    </location>
</feature>
<dbReference type="InterPro" id="IPR052698">
    <property type="entry name" value="MoCofactor_Util/Proc"/>
</dbReference>
<dbReference type="Proteomes" id="UP000295560">
    <property type="component" value="Unassembled WGS sequence"/>
</dbReference>
<dbReference type="Gene3D" id="3.40.50.720">
    <property type="entry name" value="NAD(P)-binding Rossmann-like Domain"/>
    <property type="match status" value="1"/>
</dbReference>
<dbReference type="InterPro" id="IPR003777">
    <property type="entry name" value="XdhC_CoxI"/>
</dbReference>
<evidence type="ECO:0000256" key="1">
    <source>
        <dbReference type="SAM" id="MobiDB-lite"/>
    </source>
</evidence>